<dbReference type="InterPro" id="IPR045071">
    <property type="entry name" value="BBP-like"/>
</dbReference>
<dbReference type="PROSITE" id="PS50158">
    <property type="entry name" value="ZF_CCHC"/>
    <property type="match status" value="2"/>
</dbReference>
<dbReference type="PROSITE" id="PS50084">
    <property type="entry name" value="KH_TYPE_1"/>
    <property type="match status" value="1"/>
</dbReference>
<evidence type="ECO:0000256" key="8">
    <source>
        <dbReference type="ARBA" id="ARBA00023187"/>
    </source>
</evidence>
<dbReference type="GO" id="GO:0008270">
    <property type="term" value="F:zinc ion binding"/>
    <property type="evidence" value="ECO:0007669"/>
    <property type="project" value="UniProtKB-UniRule"/>
</dbReference>
<dbReference type="Gene3D" id="3.30.1370.10">
    <property type="entry name" value="K Homology domain, type 1"/>
    <property type="match status" value="1"/>
</dbReference>
<evidence type="ECO:0000259" key="14">
    <source>
        <dbReference type="PROSITE" id="PS50158"/>
    </source>
</evidence>
<sequence>MDQLMALVPVSGLVPVDGSRRSRWERIKTTGKTKWGHDSLEAKPFIPPAYVDLPEGLTPAQTEQFLKEQRLEELTVKVRKAELEIGEEEVRPPSPAPTYDAMGNRTNTRELRSKKAMTTEYNALIEYAIKTIPGYCPPPDYKPQKKSRRIPIPLDKHPEYNFMGLIIGPRGCNHKKLEQDSGCQISVRGKGTQKEGKRQEHQTEEEMNMPQHVHISAETEEKLDKAEAMIMPLLDPSHPVHEDFKKRGLEQLALVNGFSITKQEQRCSQCGAVGHFAFECPEADFQSFKKAEVKCAICGDLGHVTMDCKKAKDMGIDPIQFVKQQAAEKAAARGIGGAPTGPPPPPFGGPPGAFRPRPGLGYTGPPPPAPGGPRGTPLFPTPPGFPPVLGQGMPPGMAPPPGMGGMAAGPGGMNNNRVEEEYEKMMNELSGGGGASSSATAPAASSASPTSVQQQQQPLSFNAAPPPGQTHLAGAQDAQGDATMGVPVASQVPMGGMGAGAQRPMLGMGGAPMNGMASAGGSTGGMMGTGGVQANGTGGAAAGASATASMPSDVADLLTQYQQMYNKHQEAVAEAQKHGMPAPETPPEMLQLMQRLMSQSTQGSSQQQQQPQQQGGGPMGGMGGMGMGGGPMGGGMGPRGPMWGMQMPPWAAMGGMGGPMGMGPMGGPMGMGPRGMGGMGGPPGMMGGGMMGPRGPGMMPPMGTMRGPGGFPMGGMGMGRGPMRPPMGGRGMGDGPDVVPPGMGGDLPPWMQQ</sequence>
<feature type="domain" description="CCHC-type" evidence="14">
    <location>
        <begin position="266"/>
        <end position="282"/>
    </location>
</feature>
<keyword evidence="9 12" id="KW-0539">Nucleus</keyword>
<evidence type="ECO:0000256" key="13">
    <source>
        <dbReference type="SAM" id="MobiDB-lite"/>
    </source>
</evidence>
<reference evidence="15" key="1">
    <citation type="submission" date="2014-11" db="EMBL/GenBank/DDBJ databases">
        <authorList>
            <person name="Otto D Thomas"/>
            <person name="Naeem Raeece"/>
        </authorList>
    </citation>
    <scope>NUCLEOTIDE SEQUENCE</scope>
</reference>
<dbReference type="PANTHER" id="PTHR11208">
    <property type="entry name" value="RNA-BINDING PROTEIN RELATED"/>
    <property type="match status" value="1"/>
</dbReference>
<dbReference type="InterPro" id="IPR036612">
    <property type="entry name" value="KH_dom_type_1_sf"/>
</dbReference>
<evidence type="ECO:0000256" key="6">
    <source>
        <dbReference type="ARBA" id="ARBA00022833"/>
    </source>
</evidence>
<dbReference type="Gene3D" id="4.10.60.10">
    <property type="entry name" value="Zinc finger, CCHC-type"/>
    <property type="match status" value="1"/>
</dbReference>
<dbReference type="InterPro" id="IPR032570">
    <property type="entry name" value="SF1-HH"/>
</dbReference>
<evidence type="ECO:0000256" key="3">
    <source>
        <dbReference type="ARBA" id="ARBA00022664"/>
    </source>
</evidence>
<evidence type="ECO:0000256" key="5">
    <source>
        <dbReference type="ARBA" id="ARBA00022771"/>
    </source>
</evidence>
<feature type="compositionally biased region" description="Basic and acidic residues" evidence="13">
    <location>
        <begin position="192"/>
        <end position="204"/>
    </location>
</feature>
<proteinExistence type="inferred from homology"/>
<evidence type="ECO:0000256" key="1">
    <source>
        <dbReference type="ARBA" id="ARBA00004123"/>
    </source>
</evidence>
<dbReference type="Gene3D" id="6.10.140.1790">
    <property type="match status" value="1"/>
</dbReference>
<dbReference type="SUPFAM" id="SSF54791">
    <property type="entry name" value="Eukaryotic type KH-domain (KH-domain type I)"/>
    <property type="match status" value="1"/>
</dbReference>
<dbReference type="AlphaFoldDB" id="A0A0G4FNH4"/>
<dbReference type="Pfam" id="PF22675">
    <property type="entry name" value="KH-I_KHDC4-BBP"/>
    <property type="match status" value="1"/>
</dbReference>
<dbReference type="InterPro" id="IPR004087">
    <property type="entry name" value="KH_dom"/>
</dbReference>
<gene>
    <name evidence="15" type="ORF">Cvel_17949</name>
</gene>
<feature type="compositionally biased region" description="Gly residues" evidence="13">
    <location>
        <begin position="614"/>
        <end position="638"/>
    </location>
</feature>
<keyword evidence="12" id="KW-0747">Spliceosome</keyword>
<keyword evidence="6 12" id="KW-0862">Zinc</keyword>
<accession>A0A0G4FNH4</accession>
<evidence type="ECO:0000256" key="11">
    <source>
        <dbReference type="PROSITE-ProRule" id="PRU00117"/>
    </source>
</evidence>
<feature type="compositionally biased region" description="Pro residues" evidence="13">
    <location>
        <begin position="340"/>
        <end position="349"/>
    </location>
</feature>
<comment type="subcellular location">
    <subcellularLocation>
        <location evidence="1 12">Nucleus</location>
    </subcellularLocation>
</comment>
<feature type="compositionally biased region" description="Low complexity" evidence="13">
    <location>
        <begin position="436"/>
        <end position="451"/>
    </location>
</feature>
<dbReference type="InterPro" id="IPR047086">
    <property type="entry name" value="SF1-HH_sf"/>
</dbReference>
<dbReference type="SMART" id="SM00343">
    <property type="entry name" value="ZnF_C2HC"/>
    <property type="match status" value="2"/>
</dbReference>
<keyword evidence="7 11" id="KW-0694">RNA-binding</keyword>
<dbReference type="InterPro" id="IPR036875">
    <property type="entry name" value="Znf_CCHC_sf"/>
</dbReference>
<dbReference type="EMBL" id="CDMZ01000506">
    <property type="protein sequence ID" value="CEM15766.1"/>
    <property type="molecule type" value="Genomic_DNA"/>
</dbReference>
<dbReference type="PANTHER" id="PTHR11208:SF45">
    <property type="entry name" value="SPLICING FACTOR 1"/>
    <property type="match status" value="1"/>
</dbReference>
<dbReference type="GO" id="GO:0000398">
    <property type="term" value="P:mRNA splicing, via spliceosome"/>
    <property type="evidence" value="ECO:0007669"/>
    <property type="project" value="UniProtKB-UniRule"/>
</dbReference>
<dbReference type="Pfam" id="PF16275">
    <property type="entry name" value="SF1-HH"/>
    <property type="match status" value="1"/>
</dbReference>
<evidence type="ECO:0000256" key="10">
    <source>
        <dbReference type="PROSITE-ProRule" id="PRU00047"/>
    </source>
</evidence>
<feature type="region of interest" description="Disordered" evidence="13">
    <location>
        <begin position="188"/>
        <end position="209"/>
    </location>
</feature>
<comment type="similarity">
    <text evidence="2 12">Belongs to the BBP/SF1 family.</text>
</comment>
<dbReference type="InterPro" id="IPR055256">
    <property type="entry name" value="KH_1_KHDC4/BBP-like"/>
</dbReference>
<evidence type="ECO:0000256" key="12">
    <source>
        <dbReference type="RuleBase" id="RU367126"/>
    </source>
</evidence>
<dbReference type="VEuPathDB" id="CryptoDB:Cvel_17949"/>
<dbReference type="GO" id="GO:0003729">
    <property type="term" value="F:mRNA binding"/>
    <property type="evidence" value="ECO:0007669"/>
    <property type="project" value="TreeGrafter"/>
</dbReference>
<keyword evidence="4 12" id="KW-0479">Metal-binding</keyword>
<evidence type="ECO:0000313" key="15">
    <source>
        <dbReference type="EMBL" id="CEM15766.1"/>
    </source>
</evidence>
<evidence type="ECO:0000256" key="9">
    <source>
        <dbReference type="ARBA" id="ARBA00023242"/>
    </source>
</evidence>
<feature type="region of interest" description="Disordered" evidence="13">
    <location>
        <begin position="428"/>
        <end position="479"/>
    </location>
</feature>
<dbReference type="Pfam" id="PF00098">
    <property type="entry name" value="zf-CCHC"/>
    <property type="match status" value="1"/>
</dbReference>
<dbReference type="GO" id="GO:0048024">
    <property type="term" value="P:regulation of mRNA splicing, via spliceosome"/>
    <property type="evidence" value="ECO:0007669"/>
    <property type="project" value="TreeGrafter"/>
</dbReference>
<dbReference type="InterPro" id="IPR001878">
    <property type="entry name" value="Znf_CCHC"/>
</dbReference>
<keyword evidence="3 12" id="KW-0507">mRNA processing</keyword>
<feature type="region of interest" description="Disordered" evidence="13">
    <location>
        <begin position="334"/>
        <end position="383"/>
    </location>
</feature>
<organism evidence="15">
    <name type="scientific">Chromera velia CCMP2878</name>
    <dbReference type="NCBI Taxonomy" id="1169474"/>
    <lineage>
        <taxon>Eukaryota</taxon>
        <taxon>Sar</taxon>
        <taxon>Alveolata</taxon>
        <taxon>Colpodellida</taxon>
        <taxon>Chromeraceae</taxon>
        <taxon>Chromera</taxon>
    </lineage>
</organism>
<feature type="compositionally biased region" description="Low complexity" evidence="13">
    <location>
        <begin position="597"/>
        <end position="613"/>
    </location>
</feature>
<keyword evidence="8 12" id="KW-0508">mRNA splicing</keyword>
<protein>
    <recommendedName>
        <fullName evidence="12">Branchpoint-bridging protein</fullName>
    </recommendedName>
</protein>
<dbReference type="SUPFAM" id="SSF57756">
    <property type="entry name" value="Retrovirus zinc finger-like domains"/>
    <property type="match status" value="1"/>
</dbReference>
<name>A0A0G4FNH4_9ALVE</name>
<keyword evidence="5 10" id="KW-0863">Zinc-finger</keyword>
<feature type="region of interest" description="Disordered" evidence="13">
    <location>
        <begin position="597"/>
        <end position="640"/>
    </location>
</feature>
<dbReference type="SMART" id="SM00322">
    <property type="entry name" value="KH"/>
    <property type="match status" value="1"/>
</dbReference>
<dbReference type="GO" id="GO:0045131">
    <property type="term" value="F:pre-mRNA branch point binding"/>
    <property type="evidence" value="ECO:0007669"/>
    <property type="project" value="UniProtKB-UniRule"/>
</dbReference>
<evidence type="ECO:0000256" key="4">
    <source>
        <dbReference type="ARBA" id="ARBA00022723"/>
    </source>
</evidence>
<feature type="domain" description="CCHC-type" evidence="14">
    <location>
        <begin position="294"/>
        <end position="310"/>
    </location>
</feature>
<dbReference type="GO" id="GO:0005681">
    <property type="term" value="C:spliceosomal complex"/>
    <property type="evidence" value="ECO:0007669"/>
    <property type="project" value="UniProtKB-KW"/>
</dbReference>
<evidence type="ECO:0000256" key="7">
    <source>
        <dbReference type="ARBA" id="ARBA00022884"/>
    </source>
</evidence>
<comment type="function">
    <text evidence="12">Necessary for the splicing of pre-mRNA. Has a role in the recognition of the branch site (5'-UACUAAC-3'), the pyrimidine tract and the 3'-splice site at the 3'-end of introns.</text>
</comment>
<dbReference type="CDD" id="cd02395">
    <property type="entry name" value="KH-I_BBP"/>
    <property type="match status" value="1"/>
</dbReference>
<evidence type="ECO:0000256" key="2">
    <source>
        <dbReference type="ARBA" id="ARBA00010382"/>
    </source>
</evidence>